<dbReference type="GO" id="GO:0008360">
    <property type="term" value="P:regulation of cell shape"/>
    <property type="evidence" value="ECO:0007669"/>
    <property type="project" value="UniProtKB-KW"/>
</dbReference>
<evidence type="ECO:0000259" key="14">
    <source>
        <dbReference type="Pfam" id="PF08245"/>
    </source>
</evidence>
<dbReference type="Pfam" id="PF08245">
    <property type="entry name" value="Mur_ligase_M"/>
    <property type="match status" value="1"/>
</dbReference>
<dbReference type="GO" id="GO:0009252">
    <property type="term" value="P:peptidoglycan biosynthetic process"/>
    <property type="evidence" value="ECO:0007669"/>
    <property type="project" value="UniProtKB-UniRule"/>
</dbReference>
<gene>
    <name evidence="10" type="primary">murF</name>
    <name evidence="15" type="ORF">HMPREF9624_00157</name>
</gene>
<keyword evidence="8 10" id="KW-0131">Cell cycle</keyword>
<dbReference type="SUPFAM" id="SSF53244">
    <property type="entry name" value="MurD-like peptide ligases, peptide-binding domain"/>
    <property type="match status" value="1"/>
</dbReference>
<dbReference type="InterPro" id="IPR036565">
    <property type="entry name" value="Mur-like_cat_sf"/>
</dbReference>
<protein>
    <recommendedName>
        <fullName evidence="10 11">UDP-N-acetylmuramoyl-tripeptide--D-alanyl-D-alanine ligase</fullName>
        <ecNumber evidence="10 11">6.3.2.10</ecNumber>
    </recommendedName>
    <alternativeName>
        <fullName evidence="10">D-alanyl-D-alanine-adding enzyme</fullName>
    </alternativeName>
</protein>
<evidence type="ECO:0000259" key="13">
    <source>
        <dbReference type="Pfam" id="PF02875"/>
    </source>
</evidence>
<keyword evidence="3 10" id="KW-0132">Cell division</keyword>
<dbReference type="InterPro" id="IPR004101">
    <property type="entry name" value="Mur_ligase_C"/>
</dbReference>
<comment type="function">
    <text evidence="10 11">Involved in cell wall formation. Catalyzes the final step in the synthesis of UDP-N-acetylmuramoyl-pentapeptide, the precursor of murein.</text>
</comment>
<dbReference type="PANTHER" id="PTHR43024">
    <property type="entry name" value="UDP-N-ACETYLMURAMOYL-TRIPEPTIDE--D-ALANYL-D-ALANINE LIGASE"/>
    <property type="match status" value="1"/>
</dbReference>
<evidence type="ECO:0000256" key="8">
    <source>
        <dbReference type="ARBA" id="ARBA00023306"/>
    </source>
</evidence>
<accession>G9WTC3</accession>
<evidence type="ECO:0000313" key="16">
    <source>
        <dbReference type="Proteomes" id="UP000003527"/>
    </source>
</evidence>
<dbReference type="RefSeq" id="WP_009536099.1">
    <property type="nucleotide sequence ID" value="NZ_JH414504.1"/>
</dbReference>
<dbReference type="GO" id="GO:0047480">
    <property type="term" value="F:UDP-N-acetylmuramoyl-tripeptide-D-alanyl-D-alanine ligase activity"/>
    <property type="evidence" value="ECO:0007669"/>
    <property type="project" value="UniProtKB-UniRule"/>
</dbReference>
<evidence type="ECO:0000256" key="3">
    <source>
        <dbReference type="ARBA" id="ARBA00022618"/>
    </source>
</evidence>
<dbReference type="Pfam" id="PF01225">
    <property type="entry name" value="Mur_ligase"/>
    <property type="match status" value="1"/>
</dbReference>
<keyword evidence="2 10" id="KW-0436">Ligase</keyword>
<keyword evidence="1 10" id="KW-0963">Cytoplasm</keyword>
<keyword evidence="16" id="KW-1185">Reference proteome</keyword>
<evidence type="ECO:0000256" key="5">
    <source>
        <dbReference type="ARBA" id="ARBA00022840"/>
    </source>
</evidence>
<dbReference type="GO" id="GO:0008766">
    <property type="term" value="F:UDP-N-acetylmuramoylalanyl-D-glutamyl-2,6-diaminopimelate-D-alanyl-D-alanine ligase activity"/>
    <property type="evidence" value="ECO:0007669"/>
    <property type="project" value="RHEA"/>
</dbReference>
<keyword evidence="4 10" id="KW-0547">Nucleotide-binding</keyword>
<dbReference type="GO" id="GO:0005524">
    <property type="term" value="F:ATP binding"/>
    <property type="evidence" value="ECO:0007669"/>
    <property type="project" value="UniProtKB-UniRule"/>
</dbReference>
<dbReference type="HOGENOM" id="CLU_031507_1_2_9"/>
<dbReference type="InterPro" id="IPR013221">
    <property type="entry name" value="Mur_ligase_cen"/>
</dbReference>
<comment type="similarity">
    <text evidence="10">Belongs to the MurCDEF family. MurF subfamily.</text>
</comment>
<sequence length="444" mass="49134">MDFEKLFLAIEKIVVDSREDCSSALFVPIRGEKVDGHHFIPMAISHGAKEIFTEEDFSDLGKQYPDVHFHRVENTLAALQDFGAYCRRRYRGKLIGVTGSVGKTTTREMIATALSSEKTVFQTKGNANSQIGVPITLFHMAKEEREISVIEMGVSIPGEMEKLARMASVDMAVFTNIGTAHLENMQTKENTCFEKMHILMGENRTVGLYLPKKDPILSVLDEKKIYEMGFLGGKREDREGSVKGSSEKEERIHLKLSFYEKANIPLSVPGEHMQENAGIALLLSKELGVSEEAAKKALFTFTGLPGRGEKIQTKKGITILDDSYNASPDSMKASLHVLSAEKGGRKIAVLGDMNELGRDELLLHREIGEELRKLSIDVLFTLGEKSKEIWKGLGEKKIPGEACTSLSALTEAVKDEVRAGDTVLFKASHSLSLSTVINKLLEEE</sequence>
<dbReference type="PANTHER" id="PTHR43024:SF1">
    <property type="entry name" value="UDP-N-ACETYLMURAMOYL-TRIPEPTIDE--D-ALANYL-D-ALANINE LIGASE"/>
    <property type="match status" value="1"/>
</dbReference>
<dbReference type="EC" id="6.3.2.10" evidence="10 11"/>
<dbReference type="GO" id="GO:0071555">
    <property type="term" value="P:cell wall organization"/>
    <property type="evidence" value="ECO:0007669"/>
    <property type="project" value="UniProtKB-KW"/>
</dbReference>
<dbReference type="InterPro" id="IPR005863">
    <property type="entry name" value="UDP-N-AcMur_synth"/>
</dbReference>
<dbReference type="AlphaFoldDB" id="G9WTC3"/>
<dbReference type="NCBIfam" id="TIGR01143">
    <property type="entry name" value="murF"/>
    <property type="match status" value="1"/>
</dbReference>
<keyword evidence="9 10" id="KW-0961">Cell wall biogenesis/degradation</keyword>
<comment type="pathway">
    <text evidence="10 11">Cell wall biogenesis; peptidoglycan biosynthesis.</text>
</comment>
<dbReference type="Proteomes" id="UP000003527">
    <property type="component" value="Unassembled WGS sequence"/>
</dbReference>
<dbReference type="Gene3D" id="3.40.1390.10">
    <property type="entry name" value="MurE/MurF, N-terminal domain"/>
    <property type="match status" value="1"/>
</dbReference>
<feature type="domain" description="Mur ligase N-terminal catalytic" evidence="12">
    <location>
        <begin position="11"/>
        <end position="57"/>
    </location>
</feature>
<evidence type="ECO:0000256" key="9">
    <source>
        <dbReference type="ARBA" id="ARBA00023316"/>
    </source>
</evidence>
<dbReference type="Pfam" id="PF02875">
    <property type="entry name" value="Mur_ligase_C"/>
    <property type="match status" value="1"/>
</dbReference>
<comment type="subcellular location">
    <subcellularLocation>
        <location evidence="10 11">Cytoplasm</location>
    </subcellularLocation>
</comment>
<evidence type="ECO:0000259" key="12">
    <source>
        <dbReference type="Pfam" id="PF01225"/>
    </source>
</evidence>
<dbReference type="GO" id="GO:0005737">
    <property type="term" value="C:cytoplasm"/>
    <property type="evidence" value="ECO:0007669"/>
    <property type="project" value="UniProtKB-SubCell"/>
</dbReference>
<dbReference type="GO" id="GO:0051301">
    <property type="term" value="P:cell division"/>
    <property type="evidence" value="ECO:0007669"/>
    <property type="project" value="UniProtKB-KW"/>
</dbReference>
<keyword evidence="5 10" id="KW-0067">ATP-binding</keyword>
<dbReference type="SUPFAM" id="SSF63418">
    <property type="entry name" value="MurE/MurF N-terminal domain"/>
    <property type="match status" value="1"/>
</dbReference>
<organism evidence="15 16">
    <name type="scientific">Oribacterium asaccharolyticum ACB7</name>
    <dbReference type="NCBI Taxonomy" id="796944"/>
    <lineage>
        <taxon>Bacteria</taxon>
        <taxon>Bacillati</taxon>
        <taxon>Bacillota</taxon>
        <taxon>Clostridia</taxon>
        <taxon>Lachnospirales</taxon>
        <taxon>Lachnospiraceae</taxon>
        <taxon>Oribacterium</taxon>
    </lineage>
</organism>
<comment type="caution">
    <text evidence="15">The sequence shown here is derived from an EMBL/GenBank/DDBJ whole genome shotgun (WGS) entry which is preliminary data.</text>
</comment>
<evidence type="ECO:0000256" key="1">
    <source>
        <dbReference type="ARBA" id="ARBA00022490"/>
    </source>
</evidence>
<comment type="catalytic activity">
    <reaction evidence="10 11">
        <text>D-alanyl-D-alanine + UDP-N-acetyl-alpha-D-muramoyl-L-alanyl-gamma-D-glutamyl-meso-2,6-diaminopimelate + ATP = UDP-N-acetyl-alpha-D-muramoyl-L-alanyl-gamma-D-glutamyl-meso-2,6-diaminopimeloyl-D-alanyl-D-alanine + ADP + phosphate + H(+)</text>
        <dbReference type="Rhea" id="RHEA:28374"/>
        <dbReference type="ChEBI" id="CHEBI:15378"/>
        <dbReference type="ChEBI" id="CHEBI:30616"/>
        <dbReference type="ChEBI" id="CHEBI:43474"/>
        <dbReference type="ChEBI" id="CHEBI:57822"/>
        <dbReference type="ChEBI" id="CHEBI:61386"/>
        <dbReference type="ChEBI" id="CHEBI:83905"/>
        <dbReference type="ChEBI" id="CHEBI:456216"/>
        <dbReference type="EC" id="6.3.2.10"/>
    </reaction>
</comment>
<dbReference type="InterPro" id="IPR000713">
    <property type="entry name" value="Mur_ligase_N"/>
</dbReference>
<evidence type="ECO:0000256" key="6">
    <source>
        <dbReference type="ARBA" id="ARBA00022960"/>
    </source>
</evidence>
<keyword evidence="6 10" id="KW-0133">Cell shape</keyword>
<evidence type="ECO:0000256" key="2">
    <source>
        <dbReference type="ARBA" id="ARBA00022598"/>
    </source>
</evidence>
<evidence type="ECO:0000256" key="11">
    <source>
        <dbReference type="RuleBase" id="RU004136"/>
    </source>
</evidence>
<dbReference type="InterPro" id="IPR035911">
    <property type="entry name" value="MurE/MurF_N"/>
</dbReference>
<feature type="domain" description="Mur ligase C-terminal" evidence="13">
    <location>
        <begin position="306"/>
        <end position="428"/>
    </location>
</feature>
<dbReference type="InterPro" id="IPR051046">
    <property type="entry name" value="MurCDEF_CellWall_CoF430Synth"/>
</dbReference>
<proteinExistence type="inferred from homology"/>
<evidence type="ECO:0000256" key="10">
    <source>
        <dbReference type="HAMAP-Rule" id="MF_02019"/>
    </source>
</evidence>
<evidence type="ECO:0000256" key="4">
    <source>
        <dbReference type="ARBA" id="ARBA00022741"/>
    </source>
</evidence>
<dbReference type="EMBL" id="AFZD01000012">
    <property type="protein sequence ID" value="EHL12955.1"/>
    <property type="molecule type" value="Genomic_DNA"/>
</dbReference>
<dbReference type="SUPFAM" id="SSF53623">
    <property type="entry name" value="MurD-like peptide ligases, catalytic domain"/>
    <property type="match status" value="1"/>
</dbReference>
<evidence type="ECO:0000313" key="15">
    <source>
        <dbReference type="EMBL" id="EHL12955.1"/>
    </source>
</evidence>
<evidence type="ECO:0000256" key="7">
    <source>
        <dbReference type="ARBA" id="ARBA00022984"/>
    </source>
</evidence>
<dbReference type="HAMAP" id="MF_02019">
    <property type="entry name" value="MurF"/>
    <property type="match status" value="1"/>
</dbReference>
<keyword evidence="7 10" id="KW-0573">Peptidoglycan synthesis</keyword>
<reference evidence="15 16" key="1">
    <citation type="submission" date="2011-08" db="EMBL/GenBank/DDBJ databases">
        <title>The Genome Sequence of Oribacterium sp. ACB7.</title>
        <authorList>
            <consortium name="The Broad Institute Genome Sequencing Platform"/>
            <person name="Earl A."/>
            <person name="Ward D."/>
            <person name="Feldgarden M."/>
            <person name="Gevers D."/>
            <person name="Sizova M."/>
            <person name="Hazen A."/>
            <person name="Epstein S."/>
            <person name="Young S.K."/>
            <person name="Zeng Q."/>
            <person name="Gargeya S."/>
            <person name="Fitzgerald M."/>
            <person name="Haas B."/>
            <person name="Abouelleil A."/>
            <person name="Alvarado L."/>
            <person name="Arachchi H.M."/>
            <person name="Berlin A."/>
            <person name="Brown A."/>
            <person name="Chapman S.B."/>
            <person name="Chen Z."/>
            <person name="Dunbar C."/>
            <person name="Freedman E."/>
            <person name="Gearin G."/>
            <person name="Gellesch M."/>
            <person name="Goldberg J."/>
            <person name="Griggs A."/>
            <person name="Gujja S."/>
            <person name="Heiman D."/>
            <person name="Howarth C."/>
            <person name="Larson L."/>
            <person name="Lui A."/>
            <person name="MacDonald P.J.P."/>
            <person name="Montmayeur A."/>
            <person name="Murphy C."/>
            <person name="Neiman D."/>
            <person name="Pearson M."/>
            <person name="Priest M."/>
            <person name="Roberts A."/>
            <person name="Saif S."/>
            <person name="Shea T."/>
            <person name="Shenoy N."/>
            <person name="Sisk P."/>
            <person name="Stolte C."/>
            <person name="Sykes S."/>
            <person name="Wortman J."/>
            <person name="Nusbaum C."/>
            <person name="Birren B."/>
        </authorList>
    </citation>
    <scope>NUCLEOTIDE SEQUENCE [LARGE SCALE GENOMIC DNA]</scope>
    <source>
        <strain evidence="15 16">ACB7</strain>
    </source>
</reference>
<dbReference type="Gene3D" id="3.40.1190.10">
    <property type="entry name" value="Mur-like, catalytic domain"/>
    <property type="match status" value="1"/>
</dbReference>
<feature type="binding site" evidence="10">
    <location>
        <begin position="99"/>
        <end position="105"/>
    </location>
    <ligand>
        <name>ATP</name>
        <dbReference type="ChEBI" id="CHEBI:30616"/>
    </ligand>
</feature>
<dbReference type="Gene3D" id="3.90.190.20">
    <property type="entry name" value="Mur ligase, C-terminal domain"/>
    <property type="match status" value="1"/>
</dbReference>
<name>G9WTC3_9FIRM</name>
<dbReference type="InterPro" id="IPR036615">
    <property type="entry name" value="Mur_ligase_C_dom_sf"/>
</dbReference>
<dbReference type="UniPathway" id="UPA00219"/>
<feature type="domain" description="Mur ligase central" evidence="14">
    <location>
        <begin position="97"/>
        <end position="282"/>
    </location>
</feature>
<dbReference type="PATRIC" id="fig|796944.3.peg.867"/>